<evidence type="ECO:0000259" key="14">
    <source>
        <dbReference type="PROSITE" id="PS51873"/>
    </source>
</evidence>
<dbReference type="PROSITE" id="PS51873">
    <property type="entry name" value="TRIAD"/>
    <property type="match status" value="1"/>
</dbReference>
<dbReference type="Gene3D" id="1.20.120.1750">
    <property type="match status" value="1"/>
</dbReference>
<gene>
    <name evidence="15" type="ORF">L1049_021961</name>
</gene>
<dbReference type="EC" id="2.3.2.31" evidence="5"/>
<dbReference type="GO" id="GO:0016567">
    <property type="term" value="P:protein ubiquitination"/>
    <property type="evidence" value="ECO:0007669"/>
    <property type="project" value="InterPro"/>
</dbReference>
<keyword evidence="7" id="KW-0479">Metal-binding</keyword>
<dbReference type="InterPro" id="IPR017907">
    <property type="entry name" value="Znf_RING_CS"/>
</dbReference>
<organism evidence="15 16">
    <name type="scientific">Liquidambar formosana</name>
    <name type="common">Formosan gum</name>
    <dbReference type="NCBI Taxonomy" id="63359"/>
    <lineage>
        <taxon>Eukaryota</taxon>
        <taxon>Viridiplantae</taxon>
        <taxon>Streptophyta</taxon>
        <taxon>Embryophyta</taxon>
        <taxon>Tracheophyta</taxon>
        <taxon>Spermatophyta</taxon>
        <taxon>Magnoliopsida</taxon>
        <taxon>eudicotyledons</taxon>
        <taxon>Gunneridae</taxon>
        <taxon>Pentapetalae</taxon>
        <taxon>Saxifragales</taxon>
        <taxon>Altingiaceae</taxon>
        <taxon>Liquidambar</taxon>
    </lineage>
</organism>
<dbReference type="AlphaFoldDB" id="A0AAP0RBQ3"/>
<evidence type="ECO:0000256" key="3">
    <source>
        <dbReference type="ARBA" id="ARBA00003976"/>
    </source>
</evidence>
<comment type="similarity">
    <text evidence="4">Belongs to the RBR family. Ariadne subfamily.</text>
</comment>
<dbReference type="PANTHER" id="PTHR11685">
    <property type="entry name" value="RBR FAMILY RING FINGER AND IBR DOMAIN-CONTAINING"/>
    <property type="match status" value="1"/>
</dbReference>
<feature type="domain" description="RING-type" evidence="14">
    <location>
        <begin position="129"/>
        <end position="337"/>
    </location>
</feature>
<keyword evidence="11" id="KW-0862">Zinc</keyword>
<sequence length="337" mass="37823">MAMEGVAPIEVVDVEDDVCFSPIQCRGSNKINPISVEQYTPSSCSGSNKINPISVEQYTEERDLHRAIMASIRPTPTTLIIEDDDDDDVRVVDIKPGIATPFGNRRRKPSVGPSVSETGQCSNSKIEIPPFMCEICVEPKPMDESFKIDGCTHSYCTECVVKYVASKLQDNVTCIRCPVSNCTGLLEPEYCRDILPSEVFERWGNALCESVILGSEKFYCPFKDCSALLINDGGEVVTQSECPNCRRLFCAQCKASWHVGIDCAEFQKLNKDEREREDIMMMNLAKNKNWKRCPKCRFYVEKSQGCMYMKCRCGFAFCYNCGAPSTTNSHLCSKCKH</sequence>
<dbReference type="SUPFAM" id="SSF57850">
    <property type="entry name" value="RING/U-box"/>
    <property type="match status" value="3"/>
</dbReference>
<proteinExistence type="inferred from homology"/>
<dbReference type="Proteomes" id="UP001415857">
    <property type="component" value="Unassembled WGS sequence"/>
</dbReference>
<evidence type="ECO:0000256" key="5">
    <source>
        <dbReference type="ARBA" id="ARBA00012251"/>
    </source>
</evidence>
<evidence type="ECO:0000256" key="7">
    <source>
        <dbReference type="ARBA" id="ARBA00022723"/>
    </source>
</evidence>
<comment type="function">
    <text evidence="3">Might act as an E3 ubiquitin-protein ligase, or as part of E3 complex, which accepts ubiquitin from specific E2 ubiquitin-conjugating enzymes and then transfers it to substrates.</text>
</comment>
<dbReference type="FunFam" id="1.20.120.1750:FF:000018">
    <property type="entry name" value="RBR-type E3 ubiquitin transferase"/>
    <property type="match status" value="1"/>
</dbReference>
<evidence type="ECO:0000256" key="4">
    <source>
        <dbReference type="ARBA" id="ARBA00005884"/>
    </source>
</evidence>
<evidence type="ECO:0000256" key="9">
    <source>
        <dbReference type="ARBA" id="ARBA00022771"/>
    </source>
</evidence>
<keyword evidence="16" id="KW-1185">Reference proteome</keyword>
<protein>
    <recommendedName>
        <fullName evidence="5">RBR-type E3 ubiquitin transferase</fullName>
        <ecNumber evidence="5">2.3.2.31</ecNumber>
    </recommendedName>
</protein>
<evidence type="ECO:0000256" key="2">
    <source>
        <dbReference type="ARBA" id="ARBA00001947"/>
    </source>
</evidence>
<dbReference type="InterPro" id="IPR044066">
    <property type="entry name" value="TRIAD_supradom"/>
</dbReference>
<dbReference type="FunFam" id="3.30.40.10:FF:000230">
    <property type="entry name" value="RBR-type E3 ubiquitin transferase"/>
    <property type="match status" value="1"/>
</dbReference>
<dbReference type="GO" id="GO:0008270">
    <property type="term" value="F:zinc ion binding"/>
    <property type="evidence" value="ECO:0007669"/>
    <property type="project" value="UniProtKB-KW"/>
</dbReference>
<keyword evidence="6" id="KW-0808">Transferase</keyword>
<dbReference type="SMART" id="SM00647">
    <property type="entry name" value="IBR"/>
    <property type="match status" value="2"/>
</dbReference>
<name>A0AAP0RBQ3_LIQFO</name>
<dbReference type="PROSITE" id="PS00518">
    <property type="entry name" value="ZF_RING_1"/>
    <property type="match status" value="1"/>
</dbReference>
<reference evidence="15 16" key="1">
    <citation type="journal article" date="2024" name="Plant J.">
        <title>Genome sequences and population genomics reveal climatic adaptation and genomic divergence between two closely related sweetgum species.</title>
        <authorList>
            <person name="Xu W.Q."/>
            <person name="Ren C.Q."/>
            <person name="Zhang X.Y."/>
            <person name="Comes H.P."/>
            <person name="Liu X.H."/>
            <person name="Li Y.G."/>
            <person name="Kettle C.J."/>
            <person name="Jalonen R."/>
            <person name="Gaisberger H."/>
            <person name="Ma Y.Z."/>
            <person name="Qiu Y.X."/>
        </authorList>
    </citation>
    <scope>NUCLEOTIDE SEQUENCE [LARGE SCALE GENOMIC DNA]</scope>
    <source>
        <strain evidence="15">Hangzhou</strain>
    </source>
</reference>
<evidence type="ECO:0000256" key="11">
    <source>
        <dbReference type="ARBA" id="ARBA00022833"/>
    </source>
</evidence>
<evidence type="ECO:0000313" key="16">
    <source>
        <dbReference type="Proteomes" id="UP001415857"/>
    </source>
</evidence>
<keyword evidence="8" id="KW-0677">Repeat</keyword>
<comment type="catalytic activity">
    <reaction evidence="1">
        <text>[E2 ubiquitin-conjugating enzyme]-S-ubiquitinyl-L-cysteine + [acceptor protein]-L-lysine = [E2 ubiquitin-conjugating enzyme]-L-cysteine + [acceptor protein]-N(6)-ubiquitinyl-L-lysine.</text>
        <dbReference type="EC" id="2.3.2.31"/>
    </reaction>
</comment>
<keyword evidence="10" id="KW-0833">Ubl conjugation pathway</keyword>
<evidence type="ECO:0000256" key="6">
    <source>
        <dbReference type="ARBA" id="ARBA00022679"/>
    </source>
</evidence>
<dbReference type="GO" id="GO:0061630">
    <property type="term" value="F:ubiquitin protein ligase activity"/>
    <property type="evidence" value="ECO:0007669"/>
    <property type="project" value="UniProtKB-EC"/>
</dbReference>
<keyword evidence="9 12" id="KW-0863">Zinc-finger</keyword>
<comment type="cofactor">
    <cofactor evidence="2">
        <name>Zn(2+)</name>
        <dbReference type="ChEBI" id="CHEBI:29105"/>
    </cofactor>
</comment>
<feature type="domain" description="RING-type" evidence="13">
    <location>
        <begin position="133"/>
        <end position="177"/>
    </location>
</feature>
<accession>A0AAP0RBQ3</accession>
<evidence type="ECO:0000259" key="13">
    <source>
        <dbReference type="PROSITE" id="PS50089"/>
    </source>
</evidence>
<evidence type="ECO:0000313" key="15">
    <source>
        <dbReference type="EMBL" id="KAK9274710.1"/>
    </source>
</evidence>
<dbReference type="CDD" id="cd22582">
    <property type="entry name" value="BRcat_RBR_unk"/>
    <property type="match status" value="1"/>
</dbReference>
<dbReference type="InterPro" id="IPR031127">
    <property type="entry name" value="E3_UB_ligase_RBR"/>
</dbReference>
<evidence type="ECO:0000256" key="12">
    <source>
        <dbReference type="PROSITE-ProRule" id="PRU00175"/>
    </source>
</evidence>
<comment type="caution">
    <text evidence="15">The sequence shown here is derived from an EMBL/GenBank/DDBJ whole genome shotgun (WGS) entry which is preliminary data.</text>
</comment>
<dbReference type="InterPro" id="IPR001841">
    <property type="entry name" value="Znf_RING"/>
</dbReference>
<dbReference type="InterPro" id="IPR013083">
    <property type="entry name" value="Znf_RING/FYVE/PHD"/>
</dbReference>
<dbReference type="EMBL" id="JBBPBK010000011">
    <property type="protein sequence ID" value="KAK9274710.1"/>
    <property type="molecule type" value="Genomic_DNA"/>
</dbReference>
<dbReference type="Pfam" id="PF01485">
    <property type="entry name" value="IBR"/>
    <property type="match status" value="2"/>
</dbReference>
<evidence type="ECO:0000256" key="8">
    <source>
        <dbReference type="ARBA" id="ARBA00022737"/>
    </source>
</evidence>
<evidence type="ECO:0000256" key="10">
    <source>
        <dbReference type="ARBA" id="ARBA00022786"/>
    </source>
</evidence>
<dbReference type="PROSITE" id="PS50089">
    <property type="entry name" value="ZF_RING_2"/>
    <property type="match status" value="1"/>
</dbReference>
<dbReference type="CDD" id="cd22584">
    <property type="entry name" value="Rcat_RBR_unk"/>
    <property type="match status" value="1"/>
</dbReference>
<dbReference type="InterPro" id="IPR002867">
    <property type="entry name" value="IBR_dom"/>
</dbReference>
<evidence type="ECO:0000256" key="1">
    <source>
        <dbReference type="ARBA" id="ARBA00001798"/>
    </source>
</evidence>
<dbReference type="Gene3D" id="3.30.40.10">
    <property type="entry name" value="Zinc/RING finger domain, C3HC4 (zinc finger)"/>
    <property type="match status" value="1"/>
</dbReference>